<feature type="region of interest" description="Disordered" evidence="1">
    <location>
        <begin position="1"/>
        <end position="29"/>
    </location>
</feature>
<protein>
    <submittedName>
        <fullName evidence="2">Uncharacterized protein</fullName>
    </submittedName>
</protein>
<name>A0ABQ9N9Y8_HEVBR</name>
<proteinExistence type="predicted"/>
<evidence type="ECO:0000313" key="2">
    <source>
        <dbReference type="EMBL" id="KAJ9188421.1"/>
    </source>
</evidence>
<gene>
    <name evidence="2" type="ORF">P3X46_003780</name>
</gene>
<evidence type="ECO:0000313" key="3">
    <source>
        <dbReference type="Proteomes" id="UP001174677"/>
    </source>
</evidence>
<evidence type="ECO:0000256" key="1">
    <source>
        <dbReference type="SAM" id="MobiDB-lite"/>
    </source>
</evidence>
<keyword evidence="3" id="KW-1185">Reference proteome</keyword>
<comment type="caution">
    <text evidence="2">The sequence shown here is derived from an EMBL/GenBank/DDBJ whole genome shotgun (WGS) entry which is preliminary data.</text>
</comment>
<dbReference type="PANTHER" id="PTHR37218">
    <property type="entry name" value="COILED-COIL PROTEIN"/>
    <property type="match status" value="1"/>
</dbReference>
<dbReference type="EMBL" id="JARPOI010000002">
    <property type="protein sequence ID" value="KAJ9188421.1"/>
    <property type="molecule type" value="Genomic_DNA"/>
</dbReference>
<reference evidence="2" key="1">
    <citation type="journal article" date="2023" name="Plant Biotechnol. J.">
        <title>Chromosome-level wild Hevea brasiliensis genome provides new tools for genomic-assisted breeding and valuable loci to elevate rubber yield.</title>
        <authorList>
            <person name="Cheng H."/>
            <person name="Song X."/>
            <person name="Hu Y."/>
            <person name="Wu T."/>
            <person name="Yang Q."/>
            <person name="An Z."/>
            <person name="Feng S."/>
            <person name="Deng Z."/>
            <person name="Wu W."/>
            <person name="Zeng X."/>
            <person name="Tu M."/>
            <person name="Wang X."/>
            <person name="Huang H."/>
        </authorList>
    </citation>
    <scope>NUCLEOTIDE SEQUENCE</scope>
    <source>
        <strain evidence="2">MT/VB/25A 57/8</strain>
    </source>
</reference>
<sequence length="138" mass="15862">MGGKGRKRIEKNYVAAHGGRTRRPPPPDLSQVDALHSKLRQIMSFTSHLLDGFWKQRRKNAKSPEQENLDFPEREQIKFGYVVQAPPKLVAVPKVLKNVPDASRERIRLQIIEEYRKRKGRTSRPGLKLPTVTATHCM</sequence>
<accession>A0ABQ9N9Y8</accession>
<dbReference type="PANTHER" id="PTHR37218:SF2">
    <property type="entry name" value="COILED-COIL PROTEIN"/>
    <property type="match status" value="1"/>
</dbReference>
<dbReference type="Proteomes" id="UP001174677">
    <property type="component" value="Chromosome 2"/>
</dbReference>
<organism evidence="2 3">
    <name type="scientific">Hevea brasiliensis</name>
    <name type="common">Para rubber tree</name>
    <name type="synonym">Siphonia brasiliensis</name>
    <dbReference type="NCBI Taxonomy" id="3981"/>
    <lineage>
        <taxon>Eukaryota</taxon>
        <taxon>Viridiplantae</taxon>
        <taxon>Streptophyta</taxon>
        <taxon>Embryophyta</taxon>
        <taxon>Tracheophyta</taxon>
        <taxon>Spermatophyta</taxon>
        <taxon>Magnoliopsida</taxon>
        <taxon>eudicotyledons</taxon>
        <taxon>Gunneridae</taxon>
        <taxon>Pentapetalae</taxon>
        <taxon>rosids</taxon>
        <taxon>fabids</taxon>
        <taxon>Malpighiales</taxon>
        <taxon>Euphorbiaceae</taxon>
        <taxon>Crotonoideae</taxon>
        <taxon>Micrandreae</taxon>
        <taxon>Hevea</taxon>
    </lineage>
</organism>